<gene>
    <name evidence="1" type="ORF">SCAZ3_05780</name>
</gene>
<dbReference type="Proteomes" id="UP000004423">
    <property type="component" value="Unassembled WGS sequence"/>
</dbReference>
<name>A0AAV3FRZ8_STRCB</name>
<proteinExistence type="predicted"/>
<protein>
    <submittedName>
        <fullName evidence="1">Uncharacterized protein</fullName>
    </submittedName>
</protein>
<dbReference type="AlphaFoldDB" id="A0AAV3FRZ8"/>
<organism evidence="1 2">
    <name type="scientific">Streptococcus canis FSL Z3-227</name>
    <dbReference type="NCBI Taxonomy" id="482234"/>
    <lineage>
        <taxon>Bacteria</taxon>
        <taxon>Bacillati</taxon>
        <taxon>Bacillota</taxon>
        <taxon>Bacilli</taxon>
        <taxon>Lactobacillales</taxon>
        <taxon>Streptococcaceae</taxon>
        <taxon>Streptococcus</taxon>
    </lineage>
</organism>
<comment type="caution">
    <text evidence="1">The sequence shown here is derived from an EMBL/GenBank/DDBJ whole genome shotgun (WGS) entry which is preliminary data.</text>
</comment>
<accession>A0AAV3FRZ8</accession>
<sequence>MMKIKFTNTFKIRQKVPNGTFLVFYWNNNRNGFWNDI</sequence>
<dbReference type="EMBL" id="AIDX01000001">
    <property type="protein sequence ID" value="EIQ81900.1"/>
    <property type="molecule type" value="Genomic_DNA"/>
</dbReference>
<reference evidence="1 2" key="1">
    <citation type="journal article" date="2012" name="PLoS ONE">
        <title>Gene Repertoire Evolution of Streptococcus pyogenes Inferred from Phylogenomic Analysis with Streptococcus canis and Streptococcus dysgalactiae.</title>
        <authorList>
            <person name="Lefebure T."/>
            <person name="Richards V.P."/>
            <person name="Lang P."/>
            <person name="Pavinski-Bitar P."/>
            <person name="Stanhope M.J."/>
        </authorList>
    </citation>
    <scope>NUCLEOTIDE SEQUENCE [LARGE SCALE GENOMIC DNA]</scope>
    <source>
        <strain evidence="1 2">FSL Z3-227</strain>
    </source>
</reference>
<evidence type="ECO:0000313" key="1">
    <source>
        <dbReference type="EMBL" id="EIQ81900.1"/>
    </source>
</evidence>
<evidence type="ECO:0000313" key="2">
    <source>
        <dbReference type="Proteomes" id="UP000004423"/>
    </source>
</evidence>